<evidence type="ECO:0000256" key="2">
    <source>
        <dbReference type="SAM" id="Phobius"/>
    </source>
</evidence>
<sequence>MNEFEWHRQMRALREPVSPKRDLWSRIDAELDDTPSVQSTPRRVPQRHVWLLAASFAGLVLLVGGISRQLYREQPAQTAATLADTTLDSTRWKPTDPRLAGAAIQLDAAKMELQQAMQQSPDSVALQRLLARTEQQQLQLRHMEHQAG</sequence>
<evidence type="ECO:0000256" key="1">
    <source>
        <dbReference type="SAM" id="Coils"/>
    </source>
</evidence>
<organism evidence="3 4">
    <name type="scientific">Dyella tabacisoli</name>
    <dbReference type="NCBI Taxonomy" id="2282381"/>
    <lineage>
        <taxon>Bacteria</taxon>
        <taxon>Pseudomonadati</taxon>
        <taxon>Pseudomonadota</taxon>
        <taxon>Gammaproteobacteria</taxon>
        <taxon>Lysobacterales</taxon>
        <taxon>Rhodanobacteraceae</taxon>
        <taxon>Dyella</taxon>
    </lineage>
</organism>
<evidence type="ECO:0000313" key="3">
    <source>
        <dbReference type="EMBL" id="RDD80554.1"/>
    </source>
</evidence>
<feature type="coiled-coil region" evidence="1">
    <location>
        <begin position="99"/>
        <end position="146"/>
    </location>
</feature>
<dbReference type="EMBL" id="QQAH01000016">
    <property type="protein sequence ID" value="RDD80554.1"/>
    <property type="molecule type" value="Genomic_DNA"/>
</dbReference>
<keyword evidence="2" id="KW-0472">Membrane</keyword>
<keyword evidence="1" id="KW-0175">Coiled coil</keyword>
<dbReference type="RefSeq" id="WP_114846681.1">
    <property type="nucleotide sequence ID" value="NZ_JBHSPE010000025.1"/>
</dbReference>
<accession>A0A369UIH8</accession>
<reference evidence="3 4" key="1">
    <citation type="submission" date="2018-07" db="EMBL/GenBank/DDBJ databases">
        <title>Dyella tabacisoli L4-6T, whole genome shotgun sequence.</title>
        <authorList>
            <person name="Zhou X.-K."/>
            <person name="Li W.-J."/>
            <person name="Duan Y.-Q."/>
        </authorList>
    </citation>
    <scope>NUCLEOTIDE SEQUENCE [LARGE SCALE GENOMIC DNA]</scope>
    <source>
        <strain evidence="3 4">L4-6</strain>
    </source>
</reference>
<keyword evidence="4" id="KW-1185">Reference proteome</keyword>
<protein>
    <submittedName>
        <fullName evidence="3">Uncharacterized protein</fullName>
    </submittedName>
</protein>
<comment type="caution">
    <text evidence="3">The sequence shown here is derived from an EMBL/GenBank/DDBJ whole genome shotgun (WGS) entry which is preliminary data.</text>
</comment>
<keyword evidence="2" id="KW-0812">Transmembrane</keyword>
<name>A0A369UIH8_9GAMM</name>
<gene>
    <name evidence="3" type="ORF">DVJ77_16895</name>
</gene>
<proteinExistence type="predicted"/>
<evidence type="ECO:0000313" key="4">
    <source>
        <dbReference type="Proteomes" id="UP000253782"/>
    </source>
</evidence>
<dbReference type="OrthoDB" id="5956808at2"/>
<dbReference type="AlphaFoldDB" id="A0A369UIH8"/>
<feature type="transmembrane region" description="Helical" evidence="2">
    <location>
        <begin position="49"/>
        <end position="67"/>
    </location>
</feature>
<dbReference type="Proteomes" id="UP000253782">
    <property type="component" value="Unassembled WGS sequence"/>
</dbReference>
<keyword evidence="2" id="KW-1133">Transmembrane helix</keyword>